<dbReference type="CDD" id="cd18032">
    <property type="entry name" value="DEXHc_RE_I_III_res"/>
    <property type="match status" value="1"/>
</dbReference>
<dbReference type="InterPro" id="IPR014001">
    <property type="entry name" value="Helicase_ATP-bd"/>
</dbReference>
<dbReference type="SUPFAM" id="SSF56024">
    <property type="entry name" value="Phospholipase D/nuclease"/>
    <property type="match status" value="1"/>
</dbReference>
<dbReference type="EMBL" id="BAAAJE010000006">
    <property type="protein sequence ID" value="GAA1139645.1"/>
    <property type="molecule type" value="Genomic_DNA"/>
</dbReference>
<evidence type="ECO:0000259" key="2">
    <source>
        <dbReference type="PROSITE" id="PS51194"/>
    </source>
</evidence>
<dbReference type="CDD" id="cd18799">
    <property type="entry name" value="SF2_C_EcoAI-like"/>
    <property type="match status" value="1"/>
</dbReference>
<evidence type="ECO:0000313" key="4">
    <source>
        <dbReference type="Proteomes" id="UP001499979"/>
    </source>
</evidence>
<accession>A0ABP4EZB9</accession>
<dbReference type="SMART" id="SM00490">
    <property type="entry name" value="HELICc"/>
    <property type="match status" value="1"/>
</dbReference>
<dbReference type="InterPro" id="IPR052511">
    <property type="entry name" value="ATP-dep_Helicase"/>
</dbReference>
<dbReference type="Pfam" id="PF11907">
    <property type="entry name" value="DUF3427"/>
    <property type="match status" value="1"/>
</dbReference>
<comment type="caution">
    <text evidence="3">The sequence shown here is derived from an EMBL/GenBank/DDBJ whole genome shotgun (WGS) entry which is preliminary data.</text>
</comment>
<evidence type="ECO:0000313" key="3">
    <source>
        <dbReference type="EMBL" id="GAA1139645.1"/>
    </source>
</evidence>
<dbReference type="Pfam" id="PF00271">
    <property type="entry name" value="Helicase_C"/>
    <property type="match status" value="1"/>
</dbReference>
<dbReference type="InterPro" id="IPR001650">
    <property type="entry name" value="Helicase_C-like"/>
</dbReference>
<keyword evidence="3" id="KW-0347">Helicase</keyword>
<dbReference type="InterPro" id="IPR006935">
    <property type="entry name" value="Helicase/UvrB_N"/>
</dbReference>
<dbReference type="Gene3D" id="3.30.870.10">
    <property type="entry name" value="Endonuclease Chain A"/>
    <property type="match status" value="1"/>
</dbReference>
<keyword evidence="4" id="KW-1185">Reference proteome</keyword>
<evidence type="ECO:0000259" key="1">
    <source>
        <dbReference type="PROSITE" id="PS51192"/>
    </source>
</evidence>
<dbReference type="PANTHER" id="PTHR47962">
    <property type="entry name" value="ATP-DEPENDENT HELICASE LHR-RELATED-RELATED"/>
    <property type="match status" value="1"/>
</dbReference>
<protein>
    <submittedName>
        <fullName evidence="3">DEAD/DEAH box helicase</fullName>
    </submittedName>
</protein>
<dbReference type="InterPro" id="IPR027417">
    <property type="entry name" value="P-loop_NTPase"/>
</dbReference>
<gene>
    <name evidence="3" type="ORF">GCM10009606_19100</name>
</gene>
<dbReference type="SUPFAM" id="SSF52540">
    <property type="entry name" value="P-loop containing nucleoside triphosphate hydrolases"/>
    <property type="match status" value="1"/>
</dbReference>
<keyword evidence="3" id="KW-0067">ATP-binding</keyword>
<dbReference type="GO" id="GO:0004386">
    <property type="term" value="F:helicase activity"/>
    <property type="evidence" value="ECO:0007669"/>
    <property type="project" value="UniProtKB-KW"/>
</dbReference>
<feature type="domain" description="Helicase ATP-binding" evidence="1">
    <location>
        <begin position="190"/>
        <end position="346"/>
    </location>
</feature>
<name>A0ABP4EZB9_9ACTN</name>
<dbReference type="Pfam" id="PF13091">
    <property type="entry name" value="PLDc_2"/>
    <property type="match status" value="1"/>
</dbReference>
<dbReference type="PANTHER" id="PTHR47962:SF7">
    <property type="entry name" value="MITOCHONDRIAL ATP-DEPENDENT HELICASE IRC3-RELATED"/>
    <property type="match status" value="1"/>
</dbReference>
<dbReference type="Gene3D" id="3.40.50.300">
    <property type="entry name" value="P-loop containing nucleotide triphosphate hydrolases"/>
    <property type="match status" value="2"/>
</dbReference>
<keyword evidence="3" id="KW-0547">Nucleotide-binding</keyword>
<dbReference type="SMART" id="SM00487">
    <property type="entry name" value="DEXDc"/>
    <property type="match status" value="1"/>
</dbReference>
<dbReference type="PROSITE" id="PS51194">
    <property type="entry name" value="HELICASE_CTER"/>
    <property type="match status" value="1"/>
</dbReference>
<dbReference type="PROSITE" id="PS51192">
    <property type="entry name" value="HELICASE_ATP_BIND_1"/>
    <property type="match status" value="1"/>
</dbReference>
<dbReference type="Proteomes" id="UP001499979">
    <property type="component" value="Unassembled WGS sequence"/>
</dbReference>
<reference evidence="4" key="1">
    <citation type="journal article" date="2019" name="Int. J. Syst. Evol. Microbiol.">
        <title>The Global Catalogue of Microorganisms (GCM) 10K type strain sequencing project: providing services to taxonomists for standard genome sequencing and annotation.</title>
        <authorList>
            <consortium name="The Broad Institute Genomics Platform"/>
            <consortium name="The Broad Institute Genome Sequencing Center for Infectious Disease"/>
            <person name="Wu L."/>
            <person name="Ma J."/>
        </authorList>
    </citation>
    <scope>NUCLEOTIDE SEQUENCE [LARGE SCALE GENOMIC DNA]</scope>
    <source>
        <strain evidence="4">JCM 11813</strain>
    </source>
</reference>
<dbReference type="Pfam" id="PF04851">
    <property type="entry name" value="ResIII"/>
    <property type="match status" value="1"/>
</dbReference>
<feature type="domain" description="Helicase C-terminal" evidence="2">
    <location>
        <begin position="405"/>
        <end position="562"/>
    </location>
</feature>
<dbReference type="InterPro" id="IPR025202">
    <property type="entry name" value="PLD-like_dom"/>
</dbReference>
<organism evidence="3 4">
    <name type="scientific">Nocardioides aquiterrae</name>
    <dbReference type="NCBI Taxonomy" id="203799"/>
    <lineage>
        <taxon>Bacteria</taxon>
        <taxon>Bacillati</taxon>
        <taxon>Actinomycetota</taxon>
        <taxon>Actinomycetes</taxon>
        <taxon>Propionibacteriales</taxon>
        <taxon>Nocardioidaceae</taxon>
        <taxon>Nocardioides</taxon>
    </lineage>
</organism>
<sequence length="896" mass="100656">MASADSVDLLCAFVRWHGVRLLEGDLRELQRAGIPFRVVTTTYLGSTERRALDRLIEEFGAEVRVQYDSQRTRLHAKAWLFRRKSGFDTAYVGSSNLSRAALLDGVEWNVRLSNIATPSLLRKFEATFDSYWNDASFERYDPAQDRDRLDDALLEASGRKQHDRVTLTLSGLEVRPYSYQQKMLDDLEVERTVRGRHHNLVVAATGTGKTVVAALDYRRLATQSPSTRPSLLFIAHRAEILEQSRRTYREVLADGNFGEPWYGGSRPERGEHVFASVQSLNSYGIQQIPPDAFDIVVIDEFHHAQAPTYRRIIDHLAPRELLGLTATPERADGTDVRDFFGGRITTELRLWDALESDLLCPFHYFAVADNTDLSSVTWRRGRYDDAELEHLYTGNDARAAIVLRELNDKVADLSAMRALGFCVSVAHAHYMAKVFNDAGIPSSAVSAETTSAVRAQALSDLRGRRVNVVLTVDLFNEGLDIPDIDTVLFLRPTESATVFLQQFGRGLRRTTDKAVLTALDFVGHQNAEFRWDAKLRALTGRARGELVRDVEEGFPFLPSGSQIILDRTSQELILENVKAQVTRRWPQVVQELRSMGDTTLPDFLHRSGLPLSEVLRQGKKSWTQLRIDAGLPIRIRGELAPNLFKRGRALAHVDDPDRAAAYVRLLSDDAPAYAHLSEIDQRYSRMLFFSVWPDGGGFTSYDAGLDVLRREEAVRDELSAVVELALDAAEHVTSPLAGELRNVPLRVHARYQREEILAAVDYATLERKPTSMMQGVAYAPAVNADLLMATLKKSEADYSPTTMYRDYPISPTLFHWESQNATTVSSPTGQRYLNGTSNILLFVRDTHIDPFGTAPYQFLGPASYVSHQGERPIAITWRLMHSMPADFFQAATVAVQ</sequence>
<dbReference type="InterPro" id="IPR021835">
    <property type="entry name" value="DUF3427"/>
</dbReference>
<keyword evidence="3" id="KW-0378">Hydrolase</keyword>
<proteinExistence type="predicted"/>